<evidence type="ECO:0000256" key="1">
    <source>
        <dbReference type="ARBA" id="ARBA00004651"/>
    </source>
</evidence>
<evidence type="ECO:0000256" key="7">
    <source>
        <dbReference type="ARBA" id="ARBA00023136"/>
    </source>
</evidence>
<organism evidence="10 11">
    <name type="scientific">Methylomonas aurea</name>
    <dbReference type="NCBI Taxonomy" id="2952224"/>
    <lineage>
        <taxon>Bacteria</taxon>
        <taxon>Pseudomonadati</taxon>
        <taxon>Pseudomonadota</taxon>
        <taxon>Gammaproteobacteria</taxon>
        <taxon>Methylococcales</taxon>
        <taxon>Methylococcaceae</taxon>
        <taxon>Methylomonas</taxon>
    </lineage>
</organism>
<dbReference type="PANTHER" id="PTHR33908:SF11">
    <property type="entry name" value="MEMBRANE PROTEIN"/>
    <property type="match status" value="1"/>
</dbReference>
<feature type="transmembrane region" description="Helical" evidence="8">
    <location>
        <begin position="111"/>
        <end position="129"/>
    </location>
</feature>
<keyword evidence="2" id="KW-1003">Cell membrane</keyword>
<dbReference type="InterPro" id="IPR038731">
    <property type="entry name" value="RgtA/B/C-like"/>
</dbReference>
<feature type="transmembrane region" description="Helical" evidence="8">
    <location>
        <begin position="338"/>
        <end position="359"/>
    </location>
</feature>
<evidence type="ECO:0000313" key="11">
    <source>
        <dbReference type="Proteomes" id="UP001524569"/>
    </source>
</evidence>
<feature type="transmembrane region" description="Helical" evidence="8">
    <location>
        <begin position="158"/>
        <end position="189"/>
    </location>
</feature>
<dbReference type="Pfam" id="PF13231">
    <property type="entry name" value="PMT_2"/>
    <property type="match status" value="1"/>
</dbReference>
<dbReference type="PANTHER" id="PTHR33908">
    <property type="entry name" value="MANNOSYLTRANSFERASE YKCB-RELATED"/>
    <property type="match status" value="1"/>
</dbReference>
<feature type="transmembrane region" description="Helical" evidence="8">
    <location>
        <begin position="288"/>
        <end position="307"/>
    </location>
</feature>
<evidence type="ECO:0000259" key="9">
    <source>
        <dbReference type="Pfam" id="PF13231"/>
    </source>
</evidence>
<proteinExistence type="predicted"/>
<keyword evidence="11" id="KW-1185">Reference proteome</keyword>
<accession>A0ABT1UD63</accession>
<comment type="caution">
    <text evidence="10">The sequence shown here is derived from an EMBL/GenBank/DDBJ whole genome shotgun (WGS) entry which is preliminary data.</text>
</comment>
<feature type="transmembrane region" description="Helical" evidence="8">
    <location>
        <begin position="12"/>
        <end position="33"/>
    </location>
</feature>
<keyword evidence="3" id="KW-0328">Glycosyltransferase</keyword>
<dbReference type="InterPro" id="IPR050297">
    <property type="entry name" value="LipidA_mod_glycosyltrf_83"/>
</dbReference>
<dbReference type="Proteomes" id="UP001524569">
    <property type="component" value="Unassembled WGS sequence"/>
</dbReference>
<feature type="transmembrane region" description="Helical" evidence="8">
    <location>
        <begin position="313"/>
        <end position="331"/>
    </location>
</feature>
<dbReference type="EMBL" id="JANIBM010000002">
    <property type="protein sequence ID" value="MCQ8180072.1"/>
    <property type="molecule type" value="Genomic_DNA"/>
</dbReference>
<gene>
    <name evidence="10" type="ORF">NP603_03030</name>
</gene>
<evidence type="ECO:0000256" key="3">
    <source>
        <dbReference type="ARBA" id="ARBA00022676"/>
    </source>
</evidence>
<protein>
    <submittedName>
        <fullName evidence="10">Glycosyltransferase family 39 protein</fullName>
    </submittedName>
</protein>
<sequence length="517" mass="58872">MNRPLAEKVLGWIETYPVAVMLAAMALRGGFLLTNGLDLIGDEAYYWEWSRRPDWCYYSKPPMVAWLIGLSTWLLGDYTVAVRMPTLVLGTVFLWFFYTTARAFYGARGGALALLLILATPINVLANFLMTIDPPLYCFWIIAIYYLRRALFDGQARAWLWAGCASAAALLSKQAALALPAMLLIFLVTDSQRRHLLKKEFPLYLLPILIAAVPILWWNQQHDWVMFGHSRSHFGNHEPVTIGKHLQWARDFLLYQILLISPGGFALLLLSSLRAAFKFGKLGAEQRFLLLMGPALLLGVLLLSFLQKAQGNWPMPFYFTGLILLAGDRVAGYWRRSFKYALAFGFLMVVTTYALPILLQAFNLQNTALDPTKRFKSWRELAIDVHFERLISVPNVDDTFLLALGHRYLASELAFYLPDHPRTFRYETSGEVSSQYEVWPGPLEYVGKNGFVIAEQTADALPVALTTAFERFRFLAEIANPERQGAKYYLYLGENLKYWPDPIKRRANKEGYVASDN</sequence>
<evidence type="ECO:0000313" key="10">
    <source>
        <dbReference type="EMBL" id="MCQ8180072.1"/>
    </source>
</evidence>
<feature type="transmembrane region" description="Helical" evidence="8">
    <location>
        <begin position="87"/>
        <end position="105"/>
    </location>
</feature>
<dbReference type="RefSeq" id="WP_256609449.1">
    <property type="nucleotide sequence ID" value="NZ_JANIBM010000002.1"/>
</dbReference>
<feature type="transmembrane region" description="Helical" evidence="8">
    <location>
        <begin position="201"/>
        <end position="218"/>
    </location>
</feature>
<keyword evidence="6 8" id="KW-1133">Transmembrane helix</keyword>
<evidence type="ECO:0000256" key="4">
    <source>
        <dbReference type="ARBA" id="ARBA00022679"/>
    </source>
</evidence>
<evidence type="ECO:0000256" key="2">
    <source>
        <dbReference type="ARBA" id="ARBA00022475"/>
    </source>
</evidence>
<reference evidence="10 11" key="1">
    <citation type="submission" date="2022-07" db="EMBL/GenBank/DDBJ databases">
        <title>Methylomonas rivi sp. nov., Methylomonas rosea sp. nov., Methylomonas aureus sp. nov. and Methylomonas subterranea sp. nov., four novel methanotrophs isolated from a freshwater creek and the deep terrestrial subsurface.</title>
        <authorList>
            <person name="Abin C."/>
            <person name="Sankaranarayanan K."/>
            <person name="Garner C."/>
            <person name="Sindelar R."/>
            <person name="Kotary K."/>
            <person name="Garner R."/>
            <person name="Barclay S."/>
            <person name="Lawson P."/>
            <person name="Krumholz L."/>
        </authorList>
    </citation>
    <scope>NUCLEOTIDE SEQUENCE [LARGE SCALE GENOMIC DNA]</scope>
    <source>
        <strain evidence="10 11">SURF-1</strain>
    </source>
</reference>
<comment type="subcellular location">
    <subcellularLocation>
        <location evidence="1">Cell membrane</location>
        <topology evidence="1">Multi-pass membrane protein</topology>
    </subcellularLocation>
</comment>
<feature type="domain" description="Glycosyltransferase RgtA/B/C/D-like" evidence="9">
    <location>
        <begin position="59"/>
        <end position="218"/>
    </location>
</feature>
<evidence type="ECO:0000256" key="8">
    <source>
        <dbReference type="SAM" id="Phobius"/>
    </source>
</evidence>
<keyword evidence="5 8" id="KW-0812">Transmembrane</keyword>
<evidence type="ECO:0000256" key="6">
    <source>
        <dbReference type="ARBA" id="ARBA00022989"/>
    </source>
</evidence>
<keyword evidence="7 8" id="KW-0472">Membrane</keyword>
<keyword evidence="4" id="KW-0808">Transferase</keyword>
<name>A0ABT1UD63_9GAMM</name>
<feature type="transmembrane region" description="Helical" evidence="8">
    <location>
        <begin position="253"/>
        <end position="276"/>
    </location>
</feature>
<evidence type="ECO:0000256" key="5">
    <source>
        <dbReference type="ARBA" id="ARBA00022692"/>
    </source>
</evidence>